<evidence type="ECO:0000256" key="1">
    <source>
        <dbReference type="ARBA" id="ARBA00004141"/>
    </source>
</evidence>
<keyword evidence="15" id="KW-0968">Cytoplasmic vesicle</keyword>
<dbReference type="GO" id="GO:0005770">
    <property type="term" value="C:late endosome"/>
    <property type="evidence" value="ECO:0007669"/>
    <property type="project" value="UniProtKB-SubCell"/>
</dbReference>
<evidence type="ECO:0000256" key="17">
    <source>
        <dbReference type="ARBA" id="ARBA00024088"/>
    </source>
</evidence>
<gene>
    <name evidence="19" type="ORF">Vbra_17564</name>
</gene>
<dbReference type="OMA" id="DAPQFAM"/>
<dbReference type="PANTHER" id="PTHR15664:SF6">
    <property type="entry name" value="TRANSMEMBRANE PROTEIN 230"/>
    <property type="match status" value="1"/>
</dbReference>
<dbReference type="GO" id="GO:0005794">
    <property type="term" value="C:Golgi apparatus"/>
    <property type="evidence" value="ECO:0007669"/>
    <property type="project" value="UniProtKB-SubCell"/>
</dbReference>
<feature type="transmembrane region" description="Helical" evidence="18">
    <location>
        <begin position="65"/>
        <end position="85"/>
    </location>
</feature>
<evidence type="ECO:0000256" key="18">
    <source>
        <dbReference type="SAM" id="Phobius"/>
    </source>
</evidence>
<comment type="similarity">
    <text evidence="8">Belongs to the TMEM134/TMEM230 family.</text>
</comment>
<dbReference type="OrthoDB" id="342763at2759"/>
<dbReference type="GO" id="GO:0016020">
    <property type="term" value="C:membrane"/>
    <property type="evidence" value="ECO:0007669"/>
    <property type="project" value="UniProtKB-SubCell"/>
</dbReference>
<evidence type="ECO:0000256" key="10">
    <source>
        <dbReference type="ARBA" id="ARBA00022753"/>
    </source>
</evidence>
<dbReference type="Pfam" id="PF05915">
    <property type="entry name" value="TMEM_230_134"/>
    <property type="match status" value="1"/>
</dbReference>
<dbReference type="InterPro" id="IPR008590">
    <property type="entry name" value="TMEM_230/134"/>
</dbReference>
<sequence>MAQVLQEELDPDAPQFAMEVPPPPKVPWKTVGMALLLFTMGTTLLLMGTGTFFRTGVSAATPLLVLGSICFIPGSYYTFMFIQIFRGVPGYTYLDIPSYDD</sequence>
<evidence type="ECO:0000256" key="7">
    <source>
        <dbReference type="ARBA" id="ARBA00004603"/>
    </source>
</evidence>
<keyword evidence="20" id="KW-1185">Reference proteome</keyword>
<dbReference type="EMBL" id="CDMY01000644">
    <property type="protein sequence ID" value="CEM27808.1"/>
    <property type="molecule type" value="Genomic_DNA"/>
</dbReference>
<evidence type="ECO:0000256" key="6">
    <source>
        <dbReference type="ARBA" id="ARBA00004601"/>
    </source>
</evidence>
<dbReference type="Proteomes" id="UP000041254">
    <property type="component" value="Unassembled WGS sequence"/>
</dbReference>
<dbReference type="InterPro" id="IPR044234">
    <property type="entry name" value="TMEM230"/>
</dbReference>
<evidence type="ECO:0000313" key="20">
    <source>
        <dbReference type="Proteomes" id="UP000041254"/>
    </source>
</evidence>
<comment type="function">
    <text evidence="16">Involved in trafficking and recycling of synaptic vesicles.</text>
</comment>
<keyword evidence="14 18" id="KW-0472">Membrane</keyword>
<organism evidence="19 20">
    <name type="scientific">Vitrella brassicaformis (strain CCMP3155)</name>
    <dbReference type="NCBI Taxonomy" id="1169540"/>
    <lineage>
        <taxon>Eukaryota</taxon>
        <taxon>Sar</taxon>
        <taxon>Alveolata</taxon>
        <taxon>Colpodellida</taxon>
        <taxon>Vitrellaceae</taxon>
        <taxon>Vitrella</taxon>
    </lineage>
</organism>
<evidence type="ECO:0000256" key="14">
    <source>
        <dbReference type="ARBA" id="ARBA00023136"/>
    </source>
</evidence>
<evidence type="ECO:0000256" key="12">
    <source>
        <dbReference type="ARBA" id="ARBA00023018"/>
    </source>
</evidence>
<evidence type="ECO:0000313" key="19">
    <source>
        <dbReference type="EMBL" id="CEM27808.1"/>
    </source>
</evidence>
<protein>
    <recommendedName>
        <fullName evidence="17">Transmembrane protein 230</fullName>
    </recommendedName>
</protein>
<evidence type="ECO:0000256" key="5">
    <source>
        <dbReference type="ARBA" id="ARBA00004419"/>
    </source>
</evidence>
<dbReference type="GO" id="GO:0055037">
    <property type="term" value="C:recycling endosome"/>
    <property type="evidence" value="ECO:0007669"/>
    <property type="project" value="UniProtKB-SubCell"/>
</dbReference>
<proteinExistence type="inferred from homology"/>
<keyword evidence="11 18" id="KW-1133">Transmembrane helix</keyword>
<keyword evidence="10" id="KW-0967">Endosome</keyword>
<name>A0A0G4GEK2_VITBC</name>
<keyword evidence="12" id="KW-0770">Synapse</keyword>
<dbReference type="GO" id="GO:0005769">
    <property type="term" value="C:early endosome"/>
    <property type="evidence" value="ECO:0007669"/>
    <property type="project" value="UniProtKB-SubCell"/>
</dbReference>
<evidence type="ECO:0000256" key="4">
    <source>
        <dbReference type="ARBA" id="ARBA00004412"/>
    </source>
</evidence>
<comment type="subcellular location">
    <subcellularLocation>
        <location evidence="5">Cytoplasmic vesicle</location>
        <location evidence="5">Autophagosome</location>
    </subcellularLocation>
    <subcellularLocation>
        <location evidence="3">Cytoplasmic vesicle</location>
        <location evidence="3">Secretory vesicle</location>
        <location evidence="3">Synaptic vesicle</location>
    </subcellularLocation>
    <subcellularLocation>
        <location evidence="4">Early endosome</location>
    </subcellularLocation>
    <subcellularLocation>
        <location evidence="6">Golgi apparatus</location>
        <location evidence="6">trans-Golgi network</location>
    </subcellularLocation>
    <subcellularLocation>
        <location evidence="7">Late endosome</location>
    </subcellularLocation>
    <subcellularLocation>
        <location evidence="1">Membrane</location>
        <topology evidence="1">Multi-pass membrane protein</topology>
    </subcellularLocation>
    <subcellularLocation>
        <location evidence="2">Recycling endosome</location>
    </subcellularLocation>
</comment>
<reference evidence="19 20" key="1">
    <citation type="submission" date="2014-11" db="EMBL/GenBank/DDBJ databases">
        <authorList>
            <person name="Zhu J."/>
            <person name="Qi W."/>
            <person name="Song R."/>
        </authorList>
    </citation>
    <scope>NUCLEOTIDE SEQUENCE [LARGE SCALE GENOMIC DNA]</scope>
</reference>
<dbReference type="InParanoid" id="A0A0G4GEK2"/>
<evidence type="ECO:0000256" key="13">
    <source>
        <dbReference type="ARBA" id="ARBA00023034"/>
    </source>
</evidence>
<dbReference type="AlphaFoldDB" id="A0A0G4GEK2"/>
<keyword evidence="9 18" id="KW-0812">Transmembrane</keyword>
<evidence type="ECO:0000256" key="16">
    <source>
        <dbReference type="ARBA" id="ARBA00024003"/>
    </source>
</evidence>
<keyword evidence="13" id="KW-0333">Golgi apparatus</keyword>
<evidence type="ECO:0000256" key="8">
    <source>
        <dbReference type="ARBA" id="ARBA00007743"/>
    </source>
</evidence>
<evidence type="ECO:0000256" key="3">
    <source>
        <dbReference type="ARBA" id="ARBA00004234"/>
    </source>
</evidence>
<evidence type="ECO:0000256" key="15">
    <source>
        <dbReference type="ARBA" id="ARBA00023329"/>
    </source>
</evidence>
<dbReference type="PANTHER" id="PTHR15664">
    <property type="entry name" value="C20ORF30 PROTEIN"/>
    <property type="match status" value="1"/>
</dbReference>
<accession>A0A0G4GEK2</accession>
<dbReference type="VEuPathDB" id="CryptoDB:Vbra_17564"/>
<feature type="transmembrane region" description="Helical" evidence="18">
    <location>
        <begin position="31"/>
        <end position="53"/>
    </location>
</feature>
<evidence type="ECO:0000256" key="11">
    <source>
        <dbReference type="ARBA" id="ARBA00022989"/>
    </source>
</evidence>
<evidence type="ECO:0000256" key="2">
    <source>
        <dbReference type="ARBA" id="ARBA00004172"/>
    </source>
</evidence>
<dbReference type="GO" id="GO:0005776">
    <property type="term" value="C:autophagosome"/>
    <property type="evidence" value="ECO:0007669"/>
    <property type="project" value="UniProtKB-SubCell"/>
</dbReference>
<evidence type="ECO:0000256" key="9">
    <source>
        <dbReference type="ARBA" id="ARBA00022692"/>
    </source>
</evidence>